<gene>
    <name evidence="2" type="ORF">PR048_009823</name>
</gene>
<evidence type="ECO:0000313" key="2">
    <source>
        <dbReference type="EMBL" id="KAJ8890315.1"/>
    </source>
</evidence>
<dbReference type="InterPro" id="IPR011335">
    <property type="entry name" value="Restrct_endonuc-II-like"/>
</dbReference>
<dbReference type="SUPFAM" id="SSF52980">
    <property type="entry name" value="Restriction endonuclease-like"/>
    <property type="match status" value="1"/>
</dbReference>
<dbReference type="InterPro" id="IPR011604">
    <property type="entry name" value="PDDEXK-like_dom_sf"/>
</dbReference>
<sequence>MAPHEDTVKKKVTCWCIDKHGRILSLKKKHPYHYQVQGQLHISKRKFCLFCVWTLLGIEVQRVERDDEFWRIEMLPQLMKFYNHCLLPGLVDPRHARSNKTRDPKYAARRDVHYPARALSLTTLSKDRLEGTSPGKKFNILSRFQSVVGLLTVAQCYYLSAAQSAIRWFRRAKLPNVESSLLLWFSRLTRTSPCPSICGNSSIHSFSRDTVDDDEFRSGGDRKKQGLGSSARDSLSRFTVNSRGVGVGKSSRVSPAVSASPVSSAKPVCAPRSSSAPLSEPPNYANPAAKLAEFFPIQCSL</sequence>
<dbReference type="EMBL" id="JARBHB010000003">
    <property type="protein sequence ID" value="KAJ8890315.1"/>
    <property type="molecule type" value="Genomic_DNA"/>
</dbReference>
<dbReference type="Gene3D" id="3.90.320.10">
    <property type="match status" value="1"/>
</dbReference>
<feature type="compositionally biased region" description="Low complexity" evidence="1">
    <location>
        <begin position="250"/>
        <end position="271"/>
    </location>
</feature>
<feature type="compositionally biased region" description="Polar residues" evidence="1">
    <location>
        <begin position="227"/>
        <end position="242"/>
    </location>
</feature>
<organism evidence="2 3">
    <name type="scientific">Dryococelus australis</name>
    <dbReference type="NCBI Taxonomy" id="614101"/>
    <lineage>
        <taxon>Eukaryota</taxon>
        <taxon>Metazoa</taxon>
        <taxon>Ecdysozoa</taxon>
        <taxon>Arthropoda</taxon>
        <taxon>Hexapoda</taxon>
        <taxon>Insecta</taxon>
        <taxon>Pterygota</taxon>
        <taxon>Neoptera</taxon>
        <taxon>Polyneoptera</taxon>
        <taxon>Phasmatodea</taxon>
        <taxon>Verophasmatodea</taxon>
        <taxon>Anareolatae</taxon>
        <taxon>Phasmatidae</taxon>
        <taxon>Eurycanthinae</taxon>
        <taxon>Dryococelus</taxon>
    </lineage>
</organism>
<evidence type="ECO:0000313" key="3">
    <source>
        <dbReference type="Proteomes" id="UP001159363"/>
    </source>
</evidence>
<accession>A0ABQ9I0Y2</accession>
<dbReference type="InterPro" id="IPR051703">
    <property type="entry name" value="NF-kappa-B_Signaling_Reg"/>
</dbReference>
<dbReference type="Proteomes" id="UP001159363">
    <property type="component" value="Chromosome 3"/>
</dbReference>
<name>A0ABQ9I0Y2_9NEOP</name>
<reference evidence="2 3" key="1">
    <citation type="submission" date="2023-02" db="EMBL/GenBank/DDBJ databases">
        <title>LHISI_Scaffold_Assembly.</title>
        <authorList>
            <person name="Stuart O.P."/>
            <person name="Cleave R."/>
            <person name="Magrath M.J.L."/>
            <person name="Mikheyev A.S."/>
        </authorList>
    </citation>
    <scope>NUCLEOTIDE SEQUENCE [LARGE SCALE GENOMIC DNA]</scope>
    <source>
        <strain evidence="2">Daus_M_001</strain>
        <tissue evidence="2">Leg muscle</tissue>
    </source>
</reference>
<proteinExistence type="predicted"/>
<dbReference type="PANTHER" id="PTHR46609">
    <property type="entry name" value="EXONUCLEASE, PHAGE-TYPE/RECB, C-TERMINAL DOMAIN-CONTAINING PROTEIN"/>
    <property type="match status" value="1"/>
</dbReference>
<keyword evidence="3" id="KW-1185">Reference proteome</keyword>
<protein>
    <submittedName>
        <fullName evidence="2">Uncharacterized protein</fullName>
    </submittedName>
</protein>
<evidence type="ECO:0000256" key="1">
    <source>
        <dbReference type="SAM" id="MobiDB-lite"/>
    </source>
</evidence>
<feature type="compositionally biased region" description="Basic and acidic residues" evidence="1">
    <location>
        <begin position="213"/>
        <end position="224"/>
    </location>
</feature>
<dbReference type="PANTHER" id="PTHR46609:SF8">
    <property type="entry name" value="YQAJ VIRAL RECOMBINASE DOMAIN-CONTAINING PROTEIN"/>
    <property type="match status" value="1"/>
</dbReference>
<comment type="caution">
    <text evidence="2">The sequence shown here is derived from an EMBL/GenBank/DDBJ whole genome shotgun (WGS) entry which is preliminary data.</text>
</comment>
<feature type="region of interest" description="Disordered" evidence="1">
    <location>
        <begin position="213"/>
        <end position="283"/>
    </location>
</feature>